<protein>
    <submittedName>
        <fullName evidence="1">Uncharacterized protein</fullName>
    </submittedName>
</protein>
<reference evidence="1" key="1">
    <citation type="journal article" date="2015" name="Nature">
        <title>Complex archaea that bridge the gap between prokaryotes and eukaryotes.</title>
        <authorList>
            <person name="Spang A."/>
            <person name="Saw J.H."/>
            <person name="Jorgensen S.L."/>
            <person name="Zaremba-Niedzwiedzka K."/>
            <person name="Martijn J."/>
            <person name="Lind A.E."/>
            <person name="van Eijk R."/>
            <person name="Schleper C."/>
            <person name="Guy L."/>
            <person name="Ettema T.J."/>
        </authorList>
    </citation>
    <scope>NUCLEOTIDE SEQUENCE</scope>
</reference>
<organism evidence="1">
    <name type="scientific">marine sediment metagenome</name>
    <dbReference type="NCBI Taxonomy" id="412755"/>
    <lineage>
        <taxon>unclassified sequences</taxon>
        <taxon>metagenomes</taxon>
        <taxon>ecological metagenomes</taxon>
    </lineage>
</organism>
<dbReference type="EMBL" id="LAZR01000519">
    <property type="protein sequence ID" value="KKN65629.1"/>
    <property type="molecule type" value="Genomic_DNA"/>
</dbReference>
<evidence type="ECO:0000313" key="1">
    <source>
        <dbReference type="EMBL" id="KKN65629.1"/>
    </source>
</evidence>
<accession>A0A0F9SF15</accession>
<proteinExistence type="predicted"/>
<dbReference type="AlphaFoldDB" id="A0A0F9SF15"/>
<name>A0A0F9SF15_9ZZZZ</name>
<gene>
    <name evidence="1" type="ORF">LCGC14_0479450</name>
</gene>
<sequence>MSESVVTERVSLRTGLAKVVMSIDETIEEWQSKNRRMGCVAASDWFCSRVSGFKPLRLDRLTEGGELFQHVVATNGKIIIDLAPYADHPKE</sequence>
<comment type="caution">
    <text evidence="1">The sequence shown here is derived from an EMBL/GenBank/DDBJ whole genome shotgun (WGS) entry which is preliminary data.</text>
</comment>